<evidence type="ECO:0000256" key="1">
    <source>
        <dbReference type="ARBA" id="ARBA00022485"/>
    </source>
</evidence>
<dbReference type="SUPFAM" id="SSF53706">
    <property type="entry name" value="Formate dehydrogenase/DMSO reductase, domains 1-3"/>
    <property type="match status" value="1"/>
</dbReference>
<keyword evidence="2" id="KW-0479">Metal-binding</keyword>
<dbReference type="PROSITE" id="PS51257">
    <property type="entry name" value="PROKAR_LIPOPROTEIN"/>
    <property type="match status" value="1"/>
</dbReference>
<comment type="caution">
    <text evidence="7">The sequence shown here is derived from an EMBL/GenBank/DDBJ whole genome shotgun (WGS) entry which is preliminary data.</text>
</comment>
<dbReference type="InterPro" id="IPR006963">
    <property type="entry name" value="Mopterin_OxRdtase_4Fe-4S_dom"/>
</dbReference>
<dbReference type="Gene3D" id="3.40.50.740">
    <property type="match status" value="1"/>
</dbReference>
<dbReference type="PANTHER" id="PTHR43105">
    <property type="entry name" value="RESPIRATORY NITRATE REDUCTASE"/>
    <property type="match status" value="1"/>
</dbReference>
<evidence type="ECO:0000256" key="4">
    <source>
        <dbReference type="ARBA" id="ARBA00023014"/>
    </source>
</evidence>
<dbReference type="OrthoDB" id="9805142at2"/>
<organism evidence="7 8">
    <name type="scientific">Desulfuribacillus stibiiarsenatis</name>
    <dbReference type="NCBI Taxonomy" id="1390249"/>
    <lineage>
        <taxon>Bacteria</taxon>
        <taxon>Bacillati</taxon>
        <taxon>Bacillota</taxon>
        <taxon>Desulfuribacillia</taxon>
        <taxon>Desulfuribacillales</taxon>
        <taxon>Desulfuribacillaceae</taxon>
        <taxon>Desulfuribacillus</taxon>
    </lineage>
</organism>
<dbReference type="GO" id="GO:0030151">
    <property type="term" value="F:molybdenum ion binding"/>
    <property type="evidence" value="ECO:0007669"/>
    <property type="project" value="TreeGrafter"/>
</dbReference>
<dbReference type="GO" id="GO:0016020">
    <property type="term" value="C:membrane"/>
    <property type="evidence" value="ECO:0007669"/>
    <property type="project" value="TreeGrafter"/>
</dbReference>
<evidence type="ECO:0000256" key="5">
    <source>
        <dbReference type="SAM" id="SignalP"/>
    </source>
</evidence>
<keyword evidence="5" id="KW-0732">Signal</keyword>
<evidence type="ECO:0000259" key="6">
    <source>
        <dbReference type="PROSITE" id="PS51669"/>
    </source>
</evidence>
<dbReference type="SMART" id="SM00926">
    <property type="entry name" value="Molybdop_Fe4S4"/>
    <property type="match status" value="1"/>
</dbReference>
<dbReference type="InterPro" id="IPR009010">
    <property type="entry name" value="Asp_de-COase-like_dom_sf"/>
</dbReference>
<keyword evidence="3" id="KW-0408">Iron</keyword>
<dbReference type="PROSITE" id="PS51669">
    <property type="entry name" value="4FE4S_MOW_BIS_MGD"/>
    <property type="match status" value="1"/>
</dbReference>
<keyword evidence="1" id="KW-0004">4Fe-4S</keyword>
<protein>
    <submittedName>
        <fullName evidence="7">Nitrate reductase catalytic subunit</fullName>
    </submittedName>
</protein>
<dbReference type="Pfam" id="PF04879">
    <property type="entry name" value="Molybdop_Fe4S4"/>
    <property type="match status" value="1"/>
</dbReference>
<dbReference type="CDD" id="cd02754">
    <property type="entry name" value="MopB_Nitrate-R-NapA-like"/>
    <property type="match status" value="1"/>
</dbReference>
<dbReference type="Gene3D" id="2.20.25.90">
    <property type="entry name" value="ADC-like domains"/>
    <property type="match status" value="1"/>
</dbReference>
<name>A0A1E5L7B4_9FIRM</name>
<dbReference type="Pfam" id="PF00384">
    <property type="entry name" value="Molybdopterin"/>
    <property type="match status" value="1"/>
</dbReference>
<dbReference type="PANTHER" id="PTHR43105:SF11">
    <property type="entry name" value="PERIPLASMIC NITRATE REDUCTASE"/>
    <property type="match status" value="1"/>
</dbReference>
<dbReference type="GO" id="GO:0051539">
    <property type="term" value="F:4 iron, 4 sulfur cluster binding"/>
    <property type="evidence" value="ECO:0007669"/>
    <property type="project" value="UniProtKB-KW"/>
</dbReference>
<dbReference type="RefSeq" id="WP_069701962.1">
    <property type="nucleotide sequence ID" value="NZ_MJAT01000012.1"/>
</dbReference>
<dbReference type="InterPro" id="IPR050123">
    <property type="entry name" value="Prok_molybdopt-oxidoreductase"/>
</dbReference>
<accession>A0A1E5L7B4</accession>
<evidence type="ECO:0000313" key="8">
    <source>
        <dbReference type="Proteomes" id="UP000095255"/>
    </source>
</evidence>
<dbReference type="InterPro" id="IPR006657">
    <property type="entry name" value="MoPterin_dinucl-bd_dom"/>
</dbReference>
<dbReference type="PROSITE" id="PS00551">
    <property type="entry name" value="MOLYBDOPTERIN_PROK_1"/>
    <property type="match status" value="1"/>
</dbReference>
<dbReference type="SUPFAM" id="SSF50692">
    <property type="entry name" value="ADC-like"/>
    <property type="match status" value="1"/>
</dbReference>
<dbReference type="Gene3D" id="2.40.40.20">
    <property type="match status" value="1"/>
</dbReference>
<dbReference type="STRING" id="1390249.BHU72_03635"/>
<dbReference type="InterPro" id="IPR006656">
    <property type="entry name" value="Mopterin_OxRdtase"/>
</dbReference>
<dbReference type="GO" id="GO:0009325">
    <property type="term" value="C:nitrate reductase complex"/>
    <property type="evidence" value="ECO:0007669"/>
    <property type="project" value="TreeGrafter"/>
</dbReference>
<dbReference type="GO" id="GO:0008940">
    <property type="term" value="F:nitrate reductase activity"/>
    <property type="evidence" value="ECO:0007669"/>
    <property type="project" value="TreeGrafter"/>
</dbReference>
<dbReference type="Gene3D" id="3.40.228.10">
    <property type="entry name" value="Dimethylsulfoxide Reductase, domain 2"/>
    <property type="match status" value="1"/>
</dbReference>
<reference evidence="7 8" key="1">
    <citation type="submission" date="2016-09" db="EMBL/GenBank/DDBJ databases">
        <title>Desulfuribacillus arsenicus sp. nov., an obligately anaerobic, dissimilatory arsenic- and antimonate-reducing bacterium isolated from anoxic sediments.</title>
        <authorList>
            <person name="Abin C.A."/>
            <person name="Hollibaugh J.T."/>
        </authorList>
    </citation>
    <scope>NUCLEOTIDE SEQUENCE [LARGE SCALE GENOMIC DNA]</scope>
    <source>
        <strain evidence="7 8">MLFW-2</strain>
    </source>
</reference>
<keyword evidence="4" id="KW-0411">Iron-sulfur</keyword>
<feature type="signal peptide" evidence="5">
    <location>
        <begin position="1"/>
        <end position="23"/>
    </location>
</feature>
<evidence type="ECO:0000256" key="3">
    <source>
        <dbReference type="ARBA" id="ARBA00023004"/>
    </source>
</evidence>
<dbReference type="Proteomes" id="UP000095255">
    <property type="component" value="Unassembled WGS sequence"/>
</dbReference>
<sequence length="772" mass="85442">MLRFTRKQVLVAAASAAALSAIGGCSLEEETPAQSQPGQPAQTGADADAWHKTVCRYCGTGCGLLVGTKQGKAVAVKGDPDNTVNKGMLCVKAYFLANVLYAKTRITKPLIKKNGKFEEASWEEALNLIVTKFTEIKTTHGSDALAFYGSGQASMDESYVYNKLFKGFIGTNNVDGNPRTCMASAVAGFNQTFGKDEPMGTYDDFEKADVFFFIGSNAAEAHPILWARIIERRNKNPHVKIIVCDPRETRTTQVADKKLIFKPGADIALLNSMAYVIVNENLVDRNFIDSYTNFAQTVDGKDEKRDWNQYVEFLQQFKPELVEATTGVKAEQIYEVARMFAEKSKETISLWCMGVNQRIRGTHTNNVIHNLHLITGKICRPGSTSFSLTGQPSACGSVREVGALAHLLPGHRMIANAQHRKEIETIWGIAEGTIKPTPGRPLMRMFQGTVDGDIKGMWVMATNPGHSLPNVNKYRAGMEKCFLVVSEGFHPTRTSELADVILPAAVWCEKEGLYGNAERRTQHMAKAIDAPGETKPDVWALLEVAKRMGYGDYFKYNSIDDIFAEYRRCTVGTGYDVAPLERLRKERGVRWPVVGDGMGTEGSIRYAAPWDPYVKAEEKIKFYGKPDGKAVIFFRPHLPPAETVNAEYPMYLTTGRLLEQWHTMTMTGTVEQLNKIVEVQTAGEGWFVEMNPKDAESLGLKDGDKVRVTSPRGQLISKVSLHGRGTPQPGLLYMNFHDPNVETLTNIVVSDAVDAASAQPEYKVSICKIQKI</sequence>
<dbReference type="Pfam" id="PF01568">
    <property type="entry name" value="Molydop_binding"/>
    <property type="match status" value="1"/>
</dbReference>
<evidence type="ECO:0000256" key="2">
    <source>
        <dbReference type="ARBA" id="ARBA00022723"/>
    </source>
</evidence>
<dbReference type="AlphaFoldDB" id="A0A1E5L7B4"/>
<dbReference type="InterPro" id="IPR027467">
    <property type="entry name" value="MopterinOxRdtase_cofactor_BS"/>
</dbReference>
<evidence type="ECO:0000313" key="7">
    <source>
        <dbReference type="EMBL" id="OEH85879.1"/>
    </source>
</evidence>
<dbReference type="GO" id="GO:0043546">
    <property type="term" value="F:molybdopterin cofactor binding"/>
    <property type="evidence" value="ECO:0007669"/>
    <property type="project" value="InterPro"/>
</dbReference>
<dbReference type="EMBL" id="MJAT01000012">
    <property type="protein sequence ID" value="OEH85879.1"/>
    <property type="molecule type" value="Genomic_DNA"/>
</dbReference>
<dbReference type="CDD" id="cd00508">
    <property type="entry name" value="MopB_CT_Fdh-Nap-like"/>
    <property type="match status" value="1"/>
</dbReference>
<keyword evidence="8" id="KW-1185">Reference proteome</keyword>
<gene>
    <name evidence="7" type="ORF">BHU72_03635</name>
</gene>
<feature type="chain" id="PRO_5039046311" evidence="5">
    <location>
        <begin position="24"/>
        <end position="772"/>
    </location>
</feature>
<feature type="domain" description="4Fe-4S Mo/W bis-MGD-type" evidence="6">
    <location>
        <begin position="48"/>
        <end position="104"/>
    </location>
</feature>
<proteinExistence type="predicted"/>